<evidence type="ECO:0000259" key="9">
    <source>
        <dbReference type="Pfam" id="PF16922"/>
    </source>
</evidence>
<dbReference type="EMBL" id="CAACVR010000001">
    <property type="protein sequence ID" value="VEU19433.1"/>
    <property type="molecule type" value="Genomic_DNA"/>
</dbReference>
<evidence type="ECO:0000259" key="8">
    <source>
        <dbReference type="Pfam" id="PF05916"/>
    </source>
</evidence>
<feature type="domain" description="GINS subunit" evidence="8">
    <location>
        <begin position="88"/>
        <end position="148"/>
    </location>
</feature>
<comment type="function">
    <text evidence="7">The GINS complex plays an essential role in the initiation of DNA replication.</text>
</comment>
<dbReference type="PANTHER" id="PTHR21206">
    <property type="entry name" value="SLD5 PROTEIN"/>
    <property type="match status" value="1"/>
</dbReference>
<dbReference type="OrthoDB" id="338231at2759"/>
<evidence type="ECO:0000256" key="3">
    <source>
        <dbReference type="ARBA" id="ARBA00011352"/>
    </source>
</evidence>
<dbReference type="CDD" id="cd11711">
    <property type="entry name" value="GINS_A_Sld5"/>
    <property type="match status" value="1"/>
</dbReference>
<dbReference type="PIRSF" id="PIRSF007764">
    <property type="entry name" value="Sld5"/>
    <property type="match status" value="1"/>
</dbReference>
<dbReference type="SUPFAM" id="SSF158573">
    <property type="entry name" value="GINS helical bundle-like"/>
    <property type="match status" value="1"/>
</dbReference>
<sequence>MNFNDILKDFETEAKGPKLESDKHRADDIQRLTDTWIKEKSVPELLPYAGELLDRLLVGVRKQIEFIEMNSIELQQDEREIKLLLVIVENELDRVQFLIRSYVRVRLSKIDKFAIYLRSEDEELSKLSSNETVYMEKHLELLMDLYNSQFLASMPEGLQALDEVAAGISMVEKPEYERPVFVKCKRDNHVLIDDDEIELTRNGIYVMRYSAIRDLVSNGEVMVL</sequence>
<keyword evidence="5 7" id="KW-0235">DNA replication</keyword>
<comment type="similarity">
    <text evidence="2 7">Belongs to the GINS4/SLD5 family.</text>
</comment>
<dbReference type="Pfam" id="PF16922">
    <property type="entry name" value="SLD5_C"/>
    <property type="match status" value="1"/>
</dbReference>
<keyword evidence="6 7" id="KW-0539">Nucleus</keyword>
<dbReference type="FunCoup" id="A0A448YER6">
    <property type="interactions" value="645"/>
</dbReference>
<evidence type="ECO:0000313" key="11">
    <source>
        <dbReference type="Proteomes" id="UP000290900"/>
    </source>
</evidence>
<evidence type="ECO:0000256" key="2">
    <source>
        <dbReference type="ARBA" id="ARBA00008187"/>
    </source>
</evidence>
<accession>A0A448YER6</accession>
<dbReference type="PANTHER" id="PTHR21206:SF0">
    <property type="entry name" value="DNA REPLICATION COMPLEX GINS PROTEIN SLD5"/>
    <property type="match status" value="1"/>
</dbReference>
<organism evidence="10 11">
    <name type="scientific">Brettanomyces naardenensis</name>
    <name type="common">Yeast</name>
    <dbReference type="NCBI Taxonomy" id="13370"/>
    <lineage>
        <taxon>Eukaryota</taxon>
        <taxon>Fungi</taxon>
        <taxon>Dikarya</taxon>
        <taxon>Ascomycota</taxon>
        <taxon>Saccharomycotina</taxon>
        <taxon>Pichiomycetes</taxon>
        <taxon>Pichiales</taxon>
        <taxon>Pichiaceae</taxon>
        <taxon>Brettanomyces</taxon>
    </lineage>
</organism>
<evidence type="ECO:0000256" key="5">
    <source>
        <dbReference type="ARBA" id="ARBA00022705"/>
    </source>
</evidence>
<keyword evidence="11" id="KW-1185">Reference proteome</keyword>
<dbReference type="InParanoid" id="A0A448YER6"/>
<comment type="subunit">
    <text evidence="3">Component of the GINS complex which is a heterotetramer of SLD5, PSF1, PSF2 and PSF3.</text>
</comment>
<comment type="subcellular location">
    <subcellularLocation>
        <location evidence="1 7">Nucleus</location>
    </subcellularLocation>
</comment>
<dbReference type="Proteomes" id="UP000290900">
    <property type="component" value="Unassembled WGS sequence"/>
</dbReference>
<feature type="domain" description="DNA replication complex GINS protein SLD5 C-terminal" evidence="9">
    <location>
        <begin position="174"/>
        <end position="221"/>
    </location>
</feature>
<dbReference type="AlphaFoldDB" id="A0A448YER6"/>
<reference evidence="10 11" key="1">
    <citation type="submission" date="2018-12" db="EMBL/GenBank/DDBJ databases">
        <authorList>
            <person name="Tiukova I."/>
            <person name="Dainat J."/>
        </authorList>
    </citation>
    <scope>NUCLEOTIDE SEQUENCE [LARGE SCALE GENOMIC DNA]</scope>
</reference>
<evidence type="ECO:0000256" key="1">
    <source>
        <dbReference type="ARBA" id="ARBA00004123"/>
    </source>
</evidence>
<evidence type="ECO:0000256" key="7">
    <source>
        <dbReference type="PIRNR" id="PIRNR007764"/>
    </source>
</evidence>
<dbReference type="SUPFAM" id="SSF160059">
    <property type="entry name" value="PriA/YqbF domain"/>
    <property type="match status" value="1"/>
</dbReference>
<evidence type="ECO:0000313" key="10">
    <source>
        <dbReference type="EMBL" id="VEU19433.1"/>
    </source>
</evidence>
<dbReference type="InterPro" id="IPR036224">
    <property type="entry name" value="GINS_bundle-like_dom_sf"/>
</dbReference>
<dbReference type="Gene3D" id="3.40.5.60">
    <property type="match status" value="1"/>
</dbReference>
<dbReference type="GO" id="GO:0000727">
    <property type="term" value="P:double-strand break repair via break-induced replication"/>
    <property type="evidence" value="ECO:0007669"/>
    <property type="project" value="TreeGrafter"/>
</dbReference>
<dbReference type="GO" id="GO:0006261">
    <property type="term" value="P:DNA-templated DNA replication"/>
    <property type="evidence" value="ECO:0007669"/>
    <property type="project" value="InterPro"/>
</dbReference>
<name>A0A448YER6_BRENA</name>
<dbReference type="Gene3D" id="1.20.58.1030">
    <property type="match status" value="1"/>
</dbReference>
<dbReference type="InterPro" id="IPR031633">
    <property type="entry name" value="SLD5_C"/>
</dbReference>
<gene>
    <name evidence="10" type="ORF">BRENAR_LOCUS170</name>
</gene>
<dbReference type="CDD" id="cd21692">
    <property type="entry name" value="GINS_B_Sld5"/>
    <property type="match status" value="1"/>
</dbReference>
<dbReference type="Pfam" id="PF05916">
    <property type="entry name" value="Sld5"/>
    <property type="match status" value="1"/>
</dbReference>
<evidence type="ECO:0000256" key="6">
    <source>
        <dbReference type="ARBA" id="ARBA00023242"/>
    </source>
</evidence>
<dbReference type="InterPro" id="IPR038749">
    <property type="entry name" value="Sld5_GINS_A"/>
</dbReference>
<proteinExistence type="inferred from homology"/>
<dbReference type="InterPro" id="IPR008591">
    <property type="entry name" value="GINS_Sld5"/>
</dbReference>
<protein>
    <recommendedName>
        <fullName evidence="4 7">DNA replication complex GINS protein SLD5</fullName>
    </recommendedName>
</protein>
<dbReference type="STRING" id="13370.A0A448YER6"/>
<dbReference type="InterPro" id="IPR021151">
    <property type="entry name" value="GINS_A"/>
</dbReference>
<evidence type="ECO:0000256" key="4">
    <source>
        <dbReference type="ARBA" id="ARBA00014804"/>
    </source>
</evidence>
<dbReference type="GO" id="GO:0000811">
    <property type="term" value="C:GINS complex"/>
    <property type="evidence" value="ECO:0007669"/>
    <property type="project" value="UniProtKB-UniRule"/>
</dbReference>